<dbReference type="Proteomes" id="UP000095280">
    <property type="component" value="Unplaced"/>
</dbReference>
<dbReference type="PANTHER" id="PTHR12757">
    <property type="entry name" value="TUMOR NECROSIS FACTOR INDUCED PROTEIN"/>
    <property type="match status" value="1"/>
</dbReference>
<reference evidence="2" key="1">
    <citation type="submission" date="2016-11" db="UniProtKB">
        <authorList>
            <consortium name="WormBaseParasite"/>
        </authorList>
    </citation>
    <scope>IDENTIFICATION</scope>
</reference>
<protein>
    <submittedName>
        <fullName evidence="2">Tumor necrosis factor alpha-induced protein 8-like protein</fullName>
    </submittedName>
</protein>
<dbReference type="GO" id="GO:0042981">
    <property type="term" value="P:regulation of apoptotic process"/>
    <property type="evidence" value="ECO:0007669"/>
    <property type="project" value="InterPro"/>
</dbReference>
<keyword evidence="1" id="KW-1185">Reference proteome</keyword>
<dbReference type="PANTHER" id="PTHR12757:SF1">
    <property type="entry name" value="PROTEIN SALIVARY GLANDS MARRED"/>
    <property type="match status" value="1"/>
</dbReference>
<evidence type="ECO:0000313" key="2">
    <source>
        <dbReference type="WBParaSite" id="maker-uti_cns_0001340-snap-gene-0.3-mRNA-1"/>
    </source>
</evidence>
<dbReference type="OrthoDB" id="10055976at2759"/>
<dbReference type="GO" id="GO:0005737">
    <property type="term" value="C:cytoplasm"/>
    <property type="evidence" value="ECO:0007669"/>
    <property type="project" value="TreeGrafter"/>
</dbReference>
<accession>A0A1I8GAC0</accession>
<dbReference type="InterPro" id="IPR008477">
    <property type="entry name" value="TNFAIP8-like"/>
</dbReference>
<evidence type="ECO:0000313" key="1">
    <source>
        <dbReference type="Proteomes" id="UP000095280"/>
    </source>
</evidence>
<dbReference type="WBParaSite" id="maker-uti_cns_0001340-snap-gene-0.3-mRNA-1">
    <property type="protein sequence ID" value="maker-uti_cns_0001340-snap-gene-0.3-mRNA-1"/>
    <property type="gene ID" value="maker-uti_cns_0001340-snap-gene-0.3"/>
</dbReference>
<proteinExistence type="predicted"/>
<dbReference type="AlphaFoldDB" id="A0A1I8GAC0"/>
<sequence length="217" mass="23930">MSDQGSLSDSEPGAVGGAGSSGGSGGDGEANSSKFSAQSVSLRAQKKLIGKLANQKAVKIFIDATSARAFDSIYRIVKLHTGSRSRAQKTMKHIVKLNMKVAVLYTHDILSESEKALADQFRDRFNDLATDLVLMQRGRRQLDKEKLAKQFRDCEAIALRMVRRHLSEKSLTSIRTCSDLFTEPRFLQALFDRSSPLAPHMTSLCQDVQELLDRGVV</sequence>
<dbReference type="Pfam" id="PF05527">
    <property type="entry name" value="TNFAIP8"/>
    <property type="match status" value="1"/>
</dbReference>
<dbReference type="InterPro" id="IPR038355">
    <property type="entry name" value="TNFAIP8_sf"/>
</dbReference>
<name>A0A1I8GAC0_9PLAT</name>
<organism evidence="1 2">
    <name type="scientific">Macrostomum lignano</name>
    <dbReference type="NCBI Taxonomy" id="282301"/>
    <lineage>
        <taxon>Eukaryota</taxon>
        <taxon>Metazoa</taxon>
        <taxon>Spiralia</taxon>
        <taxon>Lophotrochozoa</taxon>
        <taxon>Platyhelminthes</taxon>
        <taxon>Rhabditophora</taxon>
        <taxon>Macrostomorpha</taxon>
        <taxon>Macrostomida</taxon>
        <taxon>Macrostomidae</taxon>
        <taxon>Macrostomum</taxon>
    </lineage>
</organism>
<dbReference type="Gene3D" id="1.20.1440.160">
    <property type="entry name" value="Tumor necrosis factor alpha-induced protein 8-like"/>
    <property type="match status" value="1"/>
</dbReference>